<name>A0A3A9J552_9PROT</name>
<proteinExistence type="predicted"/>
<dbReference type="EMBL" id="RAQU01000249">
    <property type="protein sequence ID" value="RKK01572.1"/>
    <property type="molecule type" value="Genomic_DNA"/>
</dbReference>
<protein>
    <submittedName>
        <fullName evidence="1">Uncharacterized protein</fullName>
    </submittedName>
</protein>
<reference evidence="1 4" key="1">
    <citation type="submission" date="2018-09" db="EMBL/GenBank/DDBJ databases">
        <title>Roseomonas sp. nov., isolated from feces of Tibetan antelopes in the Qinghai-Tibet plateau, China.</title>
        <authorList>
            <person name="Tian Z."/>
        </authorList>
    </citation>
    <scope>NUCLEOTIDE SEQUENCE [LARGE SCALE GENOMIC DNA]</scope>
    <source>
        <strain evidence="2 3">Z23</strain>
        <strain evidence="1 4">Z24</strain>
    </source>
</reference>
<sequence>MPGYGLIQQGRLVLIAEAEATASRLLPTLRPPVGLPVSQRSAVLEALEAFTGRLMAELSAVGLMLEAAAESR</sequence>
<organism evidence="1 4">
    <name type="scientific">Teichococcus wenyumeiae</name>
    <dbReference type="NCBI Taxonomy" id="2478470"/>
    <lineage>
        <taxon>Bacteria</taxon>
        <taxon>Pseudomonadati</taxon>
        <taxon>Pseudomonadota</taxon>
        <taxon>Alphaproteobacteria</taxon>
        <taxon>Acetobacterales</taxon>
        <taxon>Roseomonadaceae</taxon>
        <taxon>Roseomonas</taxon>
    </lineage>
</organism>
<dbReference type="EMBL" id="RFLX01000084">
    <property type="protein sequence ID" value="RMI15089.1"/>
    <property type="molecule type" value="Genomic_DNA"/>
</dbReference>
<dbReference type="RefSeq" id="WP_120640749.1">
    <property type="nucleotide sequence ID" value="NZ_RAQU01000249.1"/>
</dbReference>
<dbReference type="AlphaFoldDB" id="A0A3A9J552"/>
<dbReference type="Proteomes" id="UP000278036">
    <property type="component" value="Unassembled WGS sequence"/>
</dbReference>
<accession>A0A3A9J552</accession>
<gene>
    <name evidence="1" type="ORF">D6Z83_24305</name>
    <name evidence="2" type="ORF">EBE87_27235</name>
</gene>
<evidence type="ECO:0000313" key="1">
    <source>
        <dbReference type="EMBL" id="RKK01572.1"/>
    </source>
</evidence>
<evidence type="ECO:0000313" key="3">
    <source>
        <dbReference type="Proteomes" id="UP000274097"/>
    </source>
</evidence>
<keyword evidence="3" id="KW-1185">Reference proteome</keyword>
<evidence type="ECO:0000313" key="4">
    <source>
        <dbReference type="Proteomes" id="UP000278036"/>
    </source>
</evidence>
<dbReference type="Proteomes" id="UP000274097">
    <property type="component" value="Unassembled WGS sequence"/>
</dbReference>
<dbReference type="InParanoid" id="A0A3A9J552"/>
<comment type="caution">
    <text evidence="1">The sequence shown here is derived from an EMBL/GenBank/DDBJ whole genome shotgun (WGS) entry which is preliminary data.</text>
</comment>
<evidence type="ECO:0000313" key="2">
    <source>
        <dbReference type="EMBL" id="RMI15089.1"/>
    </source>
</evidence>